<organism evidence="1 2">
    <name type="scientific">Candidatus Auribacter fodinae</name>
    <dbReference type="NCBI Taxonomy" id="2093366"/>
    <lineage>
        <taxon>Bacteria</taxon>
        <taxon>Pseudomonadati</taxon>
        <taxon>Candidatus Auribacterota</taxon>
        <taxon>Candidatus Auribacteria</taxon>
        <taxon>Candidatus Auribacterales</taxon>
        <taxon>Candidatus Auribacteraceae</taxon>
        <taxon>Candidatus Auribacter</taxon>
    </lineage>
</organism>
<name>A0A3A4QPJ5_9BACT</name>
<sequence length="253" mass="27817">MKGIASFLTGVIIFFGAAVSSNAAIVLYENFESYSTGDSYGQILNIFDFGNNPISIAGGSIVEHSGNKKLQSQGVSADWTSDVGIQIDTSKPVQAIAFDFYFDYSAATQASLFSPTTVQADIFFLNGSKLMKQITFFNFNYTGYQASFVDPGVITSTTDFSNYQQNYSLDNFAHFSADLTAFSLDFLNYDSALLIFSVVYLEEGWDKPQGEDYETKLLLEGISVQPVPEPAAWAFFAFGIAVGLRKIRSRLNQ</sequence>
<gene>
    <name evidence="1" type="ORF">C4541_13585</name>
</gene>
<protein>
    <submittedName>
        <fullName evidence="1">Uncharacterized protein</fullName>
    </submittedName>
</protein>
<accession>A0A3A4QPJ5</accession>
<proteinExistence type="predicted"/>
<dbReference type="EMBL" id="QZJZ01000105">
    <property type="protein sequence ID" value="RJP55934.1"/>
    <property type="molecule type" value="Genomic_DNA"/>
</dbReference>
<evidence type="ECO:0000313" key="1">
    <source>
        <dbReference type="EMBL" id="RJP55934.1"/>
    </source>
</evidence>
<evidence type="ECO:0000313" key="2">
    <source>
        <dbReference type="Proteomes" id="UP000266426"/>
    </source>
</evidence>
<dbReference type="AlphaFoldDB" id="A0A3A4QPJ5"/>
<comment type="caution">
    <text evidence="1">The sequence shown here is derived from an EMBL/GenBank/DDBJ whole genome shotgun (WGS) entry which is preliminary data.</text>
</comment>
<dbReference type="Proteomes" id="UP000266426">
    <property type="component" value="Unassembled WGS sequence"/>
</dbReference>
<reference evidence="1 2" key="1">
    <citation type="journal article" date="2017" name="ISME J.">
        <title>Energy and carbon metabolisms in a deep terrestrial subsurface fluid microbial community.</title>
        <authorList>
            <person name="Momper L."/>
            <person name="Jungbluth S.P."/>
            <person name="Lee M.D."/>
            <person name="Amend J.P."/>
        </authorList>
    </citation>
    <scope>NUCLEOTIDE SEQUENCE [LARGE SCALE GENOMIC DNA]</scope>
    <source>
        <strain evidence="1">SURF_26</strain>
    </source>
</reference>